<dbReference type="GO" id="GO:0004519">
    <property type="term" value="F:endonuclease activity"/>
    <property type="evidence" value="ECO:0007669"/>
    <property type="project" value="UniProtKB-KW"/>
</dbReference>
<comment type="caution">
    <text evidence="2">The sequence shown here is derived from an EMBL/GenBank/DDBJ whole genome shotgun (WGS) entry which is preliminary data.</text>
</comment>
<dbReference type="Pfam" id="PF05685">
    <property type="entry name" value="Uma2"/>
    <property type="match status" value="1"/>
</dbReference>
<protein>
    <submittedName>
        <fullName evidence="2">Uma2 family endonuclease</fullName>
    </submittedName>
</protein>
<organism evidence="2 3">
    <name type="scientific">Streptomyces kurssanovii</name>
    <dbReference type="NCBI Taxonomy" id="67312"/>
    <lineage>
        <taxon>Bacteria</taxon>
        <taxon>Bacillati</taxon>
        <taxon>Actinomycetota</taxon>
        <taxon>Actinomycetes</taxon>
        <taxon>Kitasatosporales</taxon>
        <taxon>Streptomycetaceae</taxon>
        <taxon>Streptomyces</taxon>
    </lineage>
</organism>
<dbReference type="InterPro" id="IPR012296">
    <property type="entry name" value="Nuclease_put_TT1808"/>
</dbReference>
<proteinExistence type="predicted"/>
<dbReference type="Proteomes" id="UP001552521">
    <property type="component" value="Unassembled WGS sequence"/>
</dbReference>
<evidence type="ECO:0000259" key="1">
    <source>
        <dbReference type="Pfam" id="PF05685"/>
    </source>
</evidence>
<dbReference type="InterPro" id="IPR008538">
    <property type="entry name" value="Uma2"/>
</dbReference>
<dbReference type="Gene3D" id="3.90.1570.10">
    <property type="entry name" value="tt1808, chain A"/>
    <property type="match status" value="1"/>
</dbReference>
<dbReference type="RefSeq" id="WP_364592555.1">
    <property type="nucleotide sequence ID" value="NZ_JBFAQK010000014.1"/>
</dbReference>
<evidence type="ECO:0000313" key="2">
    <source>
        <dbReference type="EMBL" id="MEV4681731.1"/>
    </source>
</evidence>
<keyword evidence="2" id="KW-0255">Endonuclease</keyword>
<dbReference type="PANTHER" id="PTHR35400">
    <property type="entry name" value="SLR1083 PROTEIN"/>
    <property type="match status" value="1"/>
</dbReference>
<reference evidence="2 3" key="1">
    <citation type="submission" date="2024-06" db="EMBL/GenBank/DDBJ databases">
        <title>The Natural Products Discovery Center: Release of the First 8490 Sequenced Strains for Exploring Actinobacteria Biosynthetic Diversity.</title>
        <authorList>
            <person name="Kalkreuter E."/>
            <person name="Kautsar S.A."/>
            <person name="Yang D."/>
            <person name="Bader C.D."/>
            <person name="Teijaro C.N."/>
            <person name="Fluegel L."/>
            <person name="Davis C.M."/>
            <person name="Simpson J.R."/>
            <person name="Lauterbach L."/>
            <person name="Steele A.D."/>
            <person name="Gui C."/>
            <person name="Meng S."/>
            <person name="Li G."/>
            <person name="Viehrig K."/>
            <person name="Ye F."/>
            <person name="Su P."/>
            <person name="Kiefer A.F."/>
            <person name="Nichols A."/>
            <person name="Cepeda A.J."/>
            <person name="Yan W."/>
            <person name="Fan B."/>
            <person name="Jiang Y."/>
            <person name="Adhikari A."/>
            <person name="Zheng C.-J."/>
            <person name="Schuster L."/>
            <person name="Cowan T.M."/>
            <person name="Smanski M.J."/>
            <person name="Chevrette M.G."/>
            <person name="De Carvalho L.P.S."/>
            <person name="Shen B."/>
        </authorList>
    </citation>
    <scope>NUCLEOTIDE SEQUENCE [LARGE SCALE GENOMIC DNA]</scope>
    <source>
        <strain evidence="2 3">NPDC049344</strain>
    </source>
</reference>
<dbReference type="CDD" id="cd06260">
    <property type="entry name" value="DUF820-like"/>
    <property type="match status" value="1"/>
</dbReference>
<feature type="domain" description="Putative restriction endonuclease" evidence="1">
    <location>
        <begin position="17"/>
        <end position="184"/>
    </location>
</feature>
<dbReference type="InterPro" id="IPR011335">
    <property type="entry name" value="Restrct_endonuc-II-like"/>
</dbReference>
<dbReference type="SUPFAM" id="SSF52980">
    <property type="entry name" value="Restriction endonuclease-like"/>
    <property type="match status" value="1"/>
</dbReference>
<keyword evidence="2" id="KW-0540">Nuclease</keyword>
<dbReference type="EMBL" id="JBFAQK010000014">
    <property type="protein sequence ID" value="MEV4681731.1"/>
    <property type="molecule type" value="Genomic_DNA"/>
</dbReference>
<sequence length="194" mass="21809">MTVTTDRPHLDTDDFDEAFRILARTTEGVRLELIDGKLRSKAVPDGDHGRIIEWLTRICMQARPELWLYADQGLKVQEYRKGRARPDGSLASSGAFVGQGEWADPDQVLMVLEVTSYDSDTDGRDRVEKPRAYAQTGIPVYLLIDRDSCEVTVYSQPDGVRYENAHTVPFGKDITLPAPVDITLATGQLKDWVR</sequence>
<gene>
    <name evidence="2" type="ORF">AB0K36_13260</name>
</gene>
<keyword evidence="2" id="KW-0378">Hydrolase</keyword>
<accession>A0ABV3HTK3</accession>
<keyword evidence="3" id="KW-1185">Reference proteome</keyword>
<name>A0ABV3HTK3_9ACTN</name>
<dbReference type="PANTHER" id="PTHR35400:SF3">
    <property type="entry name" value="SLL1072 PROTEIN"/>
    <property type="match status" value="1"/>
</dbReference>
<evidence type="ECO:0000313" key="3">
    <source>
        <dbReference type="Proteomes" id="UP001552521"/>
    </source>
</evidence>